<keyword evidence="4" id="KW-0833">Ubl conjugation pathway</keyword>
<feature type="domain" description="Peptidase C19 ubiquitin carboxyl-terminal hydrolase" evidence="8">
    <location>
        <begin position="612"/>
        <end position="1256"/>
    </location>
</feature>
<dbReference type="SUPFAM" id="SSF54001">
    <property type="entry name" value="Cysteine proteinases"/>
    <property type="match status" value="1"/>
</dbReference>
<reference evidence="10 11" key="1">
    <citation type="submission" date="2015-08" db="EMBL/GenBank/DDBJ databases">
        <title>Next Generation Sequencing and Analysis of the Genome of Puccinia sorghi L Schw, the Causal Agent of Maize Common Rust.</title>
        <authorList>
            <person name="Rochi L."/>
            <person name="Burguener G."/>
            <person name="Darino M."/>
            <person name="Turjanski A."/>
            <person name="Kreff E."/>
            <person name="Dieguez M.J."/>
            <person name="Sacco F."/>
        </authorList>
    </citation>
    <scope>NUCLEOTIDE SEQUENCE [LARGE SCALE GENOMIC DNA]</scope>
    <source>
        <strain evidence="10 11">RO10H11247</strain>
    </source>
</reference>
<dbReference type="GO" id="GO:0016579">
    <property type="term" value="P:protein deubiquitination"/>
    <property type="evidence" value="ECO:0007669"/>
    <property type="project" value="InterPro"/>
</dbReference>
<dbReference type="Pfam" id="PF13446">
    <property type="entry name" value="RPT"/>
    <property type="match status" value="2"/>
</dbReference>
<gene>
    <name evidence="10" type="ORF">VP01_856g3</name>
</gene>
<evidence type="ECO:0000313" key="11">
    <source>
        <dbReference type="Proteomes" id="UP000037035"/>
    </source>
</evidence>
<name>A0A0L6U8Z3_9BASI</name>
<keyword evidence="6" id="KW-0788">Thiol protease</keyword>
<dbReference type="STRING" id="27349.A0A0L6U8Z3"/>
<evidence type="ECO:0000256" key="5">
    <source>
        <dbReference type="ARBA" id="ARBA00022801"/>
    </source>
</evidence>
<feature type="region of interest" description="Disordered" evidence="7">
    <location>
        <begin position="1152"/>
        <end position="1195"/>
    </location>
</feature>
<feature type="compositionally biased region" description="Polar residues" evidence="7">
    <location>
        <begin position="1154"/>
        <end position="1165"/>
    </location>
</feature>
<feature type="compositionally biased region" description="Polar residues" evidence="7">
    <location>
        <begin position="275"/>
        <end position="296"/>
    </location>
</feature>
<protein>
    <recommendedName>
        <fullName evidence="2">ubiquitinyl hydrolase 1</fullName>
        <ecNumber evidence="2">3.4.19.12</ecNumber>
    </recommendedName>
</protein>
<dbReference type="Proteomes" id="UP000037035">
    <property type="component" value="Unassembled WGS sequence"/>
</dbReference>
<evidence type="ECO:0000256" key="2">
    <source>
        <dbReference type="ARBA" id="ARBA00012759"/>
    </source>
</evidence>
<evidence type="ECO:0000256" key="3">
    <source>
        <dbReference type="ARBA" id="ARBA00022670"/>
    </source>
</evidence>
<dbReference type="GO" id="GO:0061136">
    <property type="term" value="P:regulation of proteasomal protein catabolic process"/>
    <property type="evidence" value="ECO:0007669"/>
    <property type="project" value="TreeGrafter"/>
</dbReference>
<keyword evidence="5 10" id="KW-0378">Hydrolase</keyword>
<organism evidence="10 11">
    <name type="scientific">Puccinia sorghi</name>
    <dbReference type="NCBI Taxonomy" id="27349"/>
    <lineage>
        <taxon>Eukaryota</taxon>
        <taxon>Fungi</taxon>
        <taxon>Dikarya</taxon>
        <taxon>Basidiomycota</taxon>
        <taxon>Pucciniomycotina</taxon>
        <taxon>Pucciniomycetes</taxon>
        <taxon>Pucciniales</taxon>
        <taxon>Pucciniaceae</taxon>
        <taxon>Puccinia</taxon>
    </lineage>
</organism>
<dbReference type="PANTHER" id="PTHR43982">
    <property type="entry name" value="UBIQUITIN CARBOXYL-TERMINAL HYDROLASE"/>
    <property type="match status" value="1"/>
</dbReference>
<dbReference type="VEuPathDB" id="FungiDB:VP01_856g3"/>
<feature type="region of interest" description="Disordered" evidence="7">
    <location>
        <begin position="270"/>
        <end position="296"/>
    </location>
</feature>
<dbReference type="InterPro" id="IPR038765">
    <property type="entry name" value="Papain-like_cys_pep_sf"/>
</dbReference>
<evidence type="ECO:0000259" key="8">
    <source>
        <dbReference type="Pfam" id="PF00443"/>
    </source>
</evidence>
<keyword evidence="3" id="KW-0645">Protease</keyword>
<feature type="domain" description="UCH repeated" evidence="9">
    <location>
        <begin position="397"/>
        <end position="451"/>
    </location>
</feature>
<dbReference type="OrthoDB" id="2420415at2759"/>
<evidence type="ECO:0000256" key="4">
    <source>
        <dbReference type="ARBA" id="ARBA00022786"/>
    </source>
</evidence>
<feature type="region of interest" description="Disordered" evidence="7">
    <location>
        <begin position="762"/>
        <end position="824"/>
    </location>
</feature>
<sequence length="1363" mass="152354">MKTASLDLNNTHSIPPAFSTLKLLSESYDHRSHNELWPHHIYHLEFNNTSSTWNQITQQQPTTNNNNHPPLSTQELLLAKPHPNAFFCPVEWKWLIIDLIDNQIPPRPLNAQCFTQPEQEHHFFQLLKSAVHQIQHFNPIPTSIFDQQPIQPQDSSYRCDARICVGCQRGIFISPPENAIPSIFDPNHAIDLINHAKNYNHLPPHIQSKTRPEQLVYKAWHTVFIVAQNALLEGKLSPLPLNGKSISGRMPWDSVSAKIWASLGITRKEAPPEEQLNSSPPTEQPLKSASPVSSQTSNPLLVLPNLNVNTPQGRKNRAIWCRALLEISVFLKWYKIQHPHVEQPTKSNYIVPFNLVSALPKIAQMLGGNSSEWVETLPAFPTKSAWQTPSGKPVAYDAYTKLGIIPTVPDTIIILGYQVQVRTFPHLRYEFFEALREVQAVRESQSLADFLGIEASRGVVGVIEAREAWNLICGEGTDLSQSHPICHSRHALRTLVEANPTNELLRVISDTANTAAEEKANPMDLNKAYATLGDVVPEVDDEMLWMAYTIGVADQPGQKDVLREALHVIAKHRNSQLIESRLMAELKGASTDNTMDIVAYSPPLVSYDLPAGLNNIGNSLLQYFFSVRELREILLRFPEFEQDIDEHQEMKEKKRVGGRIVSASEILRSKQCMNHFFCFIFAHHLFFIWLNLTRSYQVASQLQGLFREMISTPLSAVTPERELAFLALVLSKDESPINVPATTTNANHNSSASTDATLVDDQPLLLGPTYNPTPSPPAHVASGGSSTVLGKRKSESSGSDDGHSTGHNQMDLDTATTHTSDKAPVEPTKDLVMADKSPAVSSSQPGPAPKAASPFVIDLTDDSFNPPPPLPPRPNRRRSLAAIESGSHMMFGRQNDVSECMDNCLFQIQAALDQQKVLASGQFDGDGNVVKSLFYGKTRQSLMFENPKGKVSIKEEQFAYLLVDVAEEGRDLYDGLDKVFDESEVELENGKACRRVGLVELPPILQIQLQRVQFDRRTHTVFKSNAHLKFGERIWMDRYLEPDPDDLAGQEKRAKTVALRKEIESLRGRLGELTTNISGDKRTASTVLRDLHGILSSPSADRTRMEFFDGLLGAEELEYLKGEAEAIDEEIACNKQLIKSLKTQVEEMWKVSEHTASSGSDITPSLPSPPPTGDDAAATPILVDHSGPTDPQLAPPKTAEYILVGLFMHRGLFQTLSFFFIRTAQGGHYWAIQRQLPERADRWLKYNDSQVSEVDALREVFRGCQSDSTLNEDWGGSHQRRPCTPAHQQDLPPPPHSAHQTPLHHPSSPENPLAHDLTANPYWLTYQYRGVLVGDSLPATKDKTPSRYRRSKMANNFIKENYP</sequence>
<evidence type="ECO:0000259" key="9">
    <source>
        <dbReference type="Pfam" id="PF13446"/>
    </source>
</evidence>
<comment type="catalytic activity">
    <reaction evidence="1">
        <text>Thiol-dependent hydrolysis of ester, thioester, amide, peptide and isopeptide bonds formed by the C-terminal Gly of ubiquitin (a 76-residue protein attached to proteins as an intracellular targeting signal).</text>
        <dbReference type="EC" id="3.4.19.12"/>
    </reaction>
</comment>
<evidence type="ECO:0000313" key="10">
    <source>
        <dbReference type="EMBL" id="KNZ45014.1"/>
    </source>
</evidence>
<dbReference type="GO" id="GO:0043161">
    <property type="term" value="P:proteasome-mediated ubiquitin-dependent protein catabolic process"/>
    <property type="evidence" value="ECO:0007669"/>
    <property type="project" value="InterPro"/>
</dbReference>
<proteinExistence type="predicted"/>
<dbReference type="InterPro" id="IPR001394">
    <property type="entry name" value="Peptidase_C19_UCH"/>
</dbReference>
<comment type="caution">
    <text evidence="10">The sequence shown here is derived from an EMBL/GenBank/DDBJ whole genome shotgun (WGS) entry which is preliminary data.</text>
</comment>
<feature type="domain" description="UCH repeated" evidence="9">
    <location>
        <begin position="524"/>
        <end position="581"/>
    </location>
</feature>
<accession>A0A0L6U8Z3</accession>
<dbReference type="Gene3D" id="3.90.70.10">
    <property type="entry name" value="Cysteine proteinases"/>
    <property type="match status" value="1"/>
</dbReference>
<dbReference type="InterPro" id="IPR044635">
    <property type="entry name" value="UBP14-like"/>
</dbReference>
<dbReference type="InterPro" id="IPR025305">
    <property type="entry name" value="UCH_repeat_domain"/>
</dbReference>
<dbReference type="PANTHER" id="PTHR43982:SF6">
    <property type="entry name" value="UBIQUITIN CARBOXYL-TERMINAL HYDROLASE 2-RELATED"/>
    <property type="match status" value="1"/>
</dbReference>
<keyword evidence="11" id="KW-1185">Reference proteome</keyword>
<dbReference type="EMBL" id="LAVV01014126">
    <property type="protein sequence ID" value="KNZ45014.1"/>
    <property type="molecule type" value="Genomic_DNA"/>
</dbReference>
<dbReference type="Pfam" id="PF00443">
    <property type="entry name" value="UCH"/>
    <property type="match status" value="1"/>
</dbReference>
<evidence type="ECO:0000256" key="7">
    <source>
        <dbReference type="SAM" id="MobiDB-lite"/>
    </source>
</evidence>
<dbReference type="EC" id="3.4.19.12" evidence="2"/>
<feature type="region of interest" description="Disordered" evidence="7">
    <location>
        <begin position="1268"/>
        <end position="1314"/>
    </location>
</feature>
<dbReference type="GO" id="GO:0004843">
    <property type="term" value="F:cysteine-type deubiquitinase activity"/>
    <property type="evidence" value="ECO:0007669"/>
    <property type="project" value="UniProtKB-EC"/>
</dbReference>
<dbReference type="GO" id="GO:0070628">
    <property type="term" value="F:proteasome binding"/>
    <property type="evidence" value="ECO:0007669"/>
    <property type="project" value="TreeGrafter"/>
</dbReference>
<evidence type="ECO:0000256" key="1">
    <source>
        <dbReference type="ARBA" id="ARBA00000707"/>
    </source>
</evidence>
<evidence type="ECO:0000256" key="6">
    <source>
        <dbReference type="ARBA" id="ARBA00022807"/>
    </source>
</evidence>
<feature type="compositionally biased region" description="Basic and acidic residues" evidence="7">
    <location>
        <begin position="792"/>
        <end position="804"/>
    </location>
</feature>